<name>A0A3B0W7N4_9ZZZZ</name>
<feature type="transmembrane region" description="Helical" evidence="1">
    <location>
        <begin position="6"/>
        <end position="28"/>
    </location>
</feature>
<dbReference type="EMBL" id="UOEU01000806">
    <property type="protein sequence ID" value="VAW40636.1"/>
    <property type="molecule type" value="Genomic_DNA"/>
</dbReference>
<evidence type="ECO:0000313" key="2">
    <source>
        <dbReference type="EMBL" id="VAW40636.1"/>
    </source>
</evidence>
<dbReference type="AlphaFoldDB" id="A0A3B0W7N4"/>
<keyword evidence="1" id="KW-1133">Transmembrane helix</keyword>
<organism evidence="2">
    <name type="scientific">hydrothermal vent metagenome</name>
    <dbReference type="NCBI Taxonomy" id="652676"/>
    <lineage>
        <taxon>unclassified sequences</taxon>
        <taxon>metagenomes</taxon>
        <taxon>ecological metagenomes</taxon>
    </lineage>
</organism>
<evidence type="ECO:0000256" key="1">
    <source>
        <dbReference type="SAM" id="Phobius"/>
    </source>
</evidence>
<gene>
    <name evidence="2" type="ORF">MNBD_CHLOROFLEXI01-3502</name>
</gene>
<proteinExistence type="predicted"/>
<keyword evidence="1" id="KW-0472">Membrane</keyword>
<reference evidence="2" key="1">
    <citation type="submission" date="2018-06" db="EMBL/GenBank/DDBJ databases">
        <authorList>
            <person name="Zhirakovskaya E."/>
        </authorList>
    </citation>
    <scope>NUCLEOTIDE SEQUENCE</scope>
</reference>
<protein>
    <submittedName>
        <fullName evidence="2">Uncharacterized protein</fullName>
    </submittedName>
</protein>
<sequence>MIQVTFAFLVILFLLTIIIGLIVGVALARPNIR</sequence>
<keyword evidence="1" id="KW-0812">Transmembrane</keyword>
<accession>A0A3B0W7N4</accession>